<keyword evidence="4 7" id="KW-0812">Transmembrane</keyword>
<dbReference type="Proteomes" id="UP000516160">
    <property type="component" value="Chromosome"/>
</dbReference>
<dbReference type="PANTHER" id="PTHR34582">
    <property type="entry name" value="UPF0702 TRANSMEMBRANE PROTEIN YCAP"/>
    <property type="match status" value="1"/>
</dbReference>
<evidence type="ECO:0000256" key="6">
    <source>
        <dbReference type="ARBA" id="ARBA00023136"/>
    </source>
</evidence>
<gene>
    <name evidence="9" type="ORF">HYG86_10180</name>
</gene>
<name>A0A7G9W8T9_ALKCA</name>
<dbReference type="Gene3D" id="3.30.240.20">
    <property type="entry name" value="bsu07140 like domains"/>
    <property type="match status" value="2"/>
</dbReference>
<feature type="transmembrane region" description="Helical" evidence="7">
    <location>
        <begin position="33"/>
        <end position="53"/>
    </location>
</feature>
<keyword evidence="10" id="KW-1185">Reference proteome</keyword>
<evidence type="ECO:0000256" key="7">
    <source>
        <dbReference type="SAM" id="Phobius"/>
    </source>
</evidence>
<dbReference type="GO" id="GO:0005886">
    <property type="term" value="C:plasma membrane"/>
    <property type="evidence" value="ECO:0007669"/>
    <property type="project" value="UniProtKB-SubCell"/>
</dbReference>
<evidence type="ECO:0000313" key="10">
    <source>
        <dbReference type="Proteomes" id="UP000516160"/>
    </source>
</evidence>
<evidence type="ECO:0000256" key="1">
    <source>
        <dbReference type="ARBA" id="ARBA00004651"/>
    </source>
</evidence>
<dbReference type="PANTHER" id="PTHR34582:SF7">
    <property type="entry name" value="UPF0702 TRANSMEMBRANE PROTEIN YDFS"/>
    <property type="match status" value="1"/>
</dbReference>
<organism evidence="9 10">
    <name type="scientific">Alkalicella caledoniensis</name>
    <dbReference type="NCBI Taxonomy" id="2731377"/>
    <lineage>
        <taxon>Bacteria</taxon>
        <taxon>Bacillati</taxon>
        <taxon>Bacillota</taxon>
        <taxon>Clostridia</taxon>
        <taxon>Eubacteriales</taxon>
        <taxon>Proteinivoracaceae</taxon>
        <taxon>Alkalicella</taxon>
    </lineage>
</organism>
<sequence length="242" mass="27495">MVDFFEVTIQTILAFFTILFITRLLGRQQISQLTLYEYINGITFGSIAATLATDLNQRTYQHFLGLILFGIMTSAVSFIALKNRPFRKVVEGEPILAIHDGKILEKNLKMARYSMDELNELLRKKDCFSINDVQYGVLEINGDLNIIKKVDKRQVTLEDINAKAEQESLATEIIIGGQIIYDNLAKKNITGMDLLDRLNLSGVKKVSEVMYCTIDVNGKIYIDKFDDDLEPNLDISENNDQI</sequence>
<reference evidence="9 10" key="1">
    <citation type="submission" date="2020-07" db="EMBL/GenBank/DDBJ databases">
        <title>Alkalicella. sp. LB2 genome.</title>
        <authorList>
            <person name="Postec A."/>
            <person name="Quemeneur M."/>
        </authorList>
    </citation>
    <scope>NUCLEOTIDE SEQUENCE [LARGE SCALE GENOMIC DNA]</scope>
    <source>
        <strain evidence="9 10">LB2</strain>
    </source>
</reference>
<accession>A0A7G9W8T9</accession>
<dbReference type="InterPro" id="IPR023090">
    <property type="entry name" value="UPF0702_alpha/beta_dom_sf"/>
</dbReference>
<dbReference type="AlphaFoldDB" id="A0A7G9W8T9"/>
<evidence type="ECO:0000313" key="9">
    <source>
        <dbReference type="EMBL" id="QNO15101.1"/>
    </source>
</evidence>
<feature type="transmembrane region" description="Helical" evidence="7">
    <location>
        <begin position="7"/>
        <end position="26"/>
    </location>
</feature>
<comment type="similarity">
    <text evidence="2">Belongs to the UPF0702 family.</text>
</comment>
<dbReference type="KEGG" id="acae:HYG86_10180"/>
<proteinExistence type="inferred from homology"/>
<dbReference type="InterPro" id="IPR007353">
    <property type="entry name" value="DUF421"/>
</dbReference>
<evidence type="ECO:0000256" key="4">
    <source>
        <dbReference type="ARBA" id="ARBA00022692"/>
    </source>
</evidence>
<comment type="subcellular location">
    <subcellularLocation>
        <location evidence="1">Cell membrane</location>
        <topology evidence="1">Multi-pass membrane protein</topology>
    </subcellularLocation>
</comment>
<feature type="domain" description="YetF C-terminal" evidence="8">
    <location>
        <begin position="82"/>
        <end position="184"/>
    </location>
</feature>
<feature type="transmembrane region" description="Helical" evidence="7">
    <location>
        <begin position="59"/>
        <end position="81"/>
    </location>
</feature>
<keyword evidence="6 7" id="KW-0472">Membrane</keyword>
<dbReference type="EMBL" id="CP058559">
    <property type="protein sequence ID" value="QNO15101.1"/>
    <property type="molecule type" value="Genomic_DNA"/>
</dbReference>
<evidence type="ECO:0000259" key="8">
    <source>
        <dbReference type="Pfam" id="PF04239"/>
    </source>
</evidence>
<evidence type="ECO:0000256" key="3">
    <source>
        <dbReference type="ARBA" id="ARBA00022475"/>
    </source>
</evidence>
<keyword evidence="5 7" id="KW-1133">Transmembrane helix</keyword>
<evidence type="ECO:0000256" key="2">
    <source>
        <dbReference type="ARBA" id="ARBA00006448"/>
    </source>
</evidence>
<protein>
    <submittedName>
        <fullName evidence="9">DUF421 domain-containing protein</fullName>
    </submittedName>
</protein>
<evidence type="ECO:0000256" key="5">
    <source>
        <dbReference type="ARBA" id="ARBA00022989"/>
    </source>
</evidence>
<dbReference type="Pfam" id="PF04239">
    <property type="entry name" value="DUF421"/>
    <property type="match status" value="1"/>
</dbReference>
<keyword evidence="3" id="KW-1003">Cell membrane</keyword>
<dbReference type="RefSeq" id="WP_213165466.1">
    <property type="nucleotide sequence ID" value="NZ_CP058559.1"/>
</dbReference>